<feature type="compositionally biased region" description="Polar residues" evidence="1">
    <location>
        <begin position="130"/>
        <end position="139"/>
    </location>
</feature>
<feature type="compositionally biased region" description="Low complexity" evidence="1">
    <location>
        <begin position="27"/>
        <end position="39"/>
    </location>
</feature>
<feature type="compositionally biased region" description="Basic and acidic residues" evidence="1">
    <location>
        <begin position="43"/>
        <end position="58"/>
    </location>
</feature>
<feature type="region of interest" description="Disordered" evidence="1">
    <location>
        <begin position="244"/>
        <end position="264"/>
    </location>
</feature>
<feature type="region of interest" description="Disordered" evidence="1">
    <location>
        <begin position="1"/>
        <end position="181"/>
    </location>
</feature>
<dbReference type="Proteomes" id="UP000054928">
    <property type="component" value="Unassembled WGS sequence"/>
</dbReference>
<feature type="compositionally biased region" description="Basic and acidic residues" evidence="1">
    <location>
        <begin position="86"/>
        <end position="103"/>
    </location>
</feature>
<feature type="compositionally biased region" description="Basic residues" evidence="1">
    <location>
        <begin position="66"/>
        <end position="75"/>
    </location>
</feature>
<evidence type="ECO:0000256" key="1">
    <source>
        <dbReference type="SAM" id="MobiDB-lite"/>
    </source>
</evidence>
<evidence type="ECO:0000313" key="3">
    <source>
        <dbReference type="Proteomes" id="UP000054928"/>
    </source>
</evidence>
<keyword evidence="3" id="KW-1185">Reference proteome</keyword>
<dbReference type="RefSeq" id="XP_024577018.1">
    <property type="nucleotide sequence ID" value="XM_024726330.1"/>
</dbReference>
<dbReference type="OMA" id="RPHDSES"/>
<evidence type="ECO:0000313" key="2">
    <source>
        <dbReference type="EMBL" id="CEG40649.1"/>
    </source>
</evidence>
<feature type="compositionally biased region" description="Low complexity" evidence="1">
    <location>
        <begin position="169"/>
        <end position="181"/>
    </location>
</feature>
<name>A0A0P1AI30_PLAHL</name>
<organism evidence="2 3">
    <name type="scientific">Plasmopara halstedii</name>
    <name type="common">Downy mildew of sunflower</name>
    <dbReference type="NCBI Taxonomy" id="4781"/>
    <lineage>
        <taxon>Eukaryota</taxon>
        <taxon>Sar</taxon>
        <taxon>Stramenopiles</taxon>
        <taxon>Oomycota</taxon>
        <taxon>Peronosporomycetes</taxon>
        <taxon>Peronosporales</taxon>
        <taxon>Peronosporaceae</taxon>
        <taxon>Plasmopara</taxon>
    </lineage>
</organism>
<reference evidence="3" key="1">
    <citation type="submission" date="2014-09" db="EMBL/GenBank/DDBJ databases">
        <authorList>
            <person name="Sharma Rahul"/>
            <person name="Thines Marco"/>
        </authorList>
    </citation>
    <scope>NUCLEOTIDE SEQUENCE [LARGE SCALE GENOMIC DNA]</scope>
</reference>
<dbReference type="GeneID" id="36405890"/>
<dbReference type="EMBL" id="CCYD01000523">
    <property type="protein sequence ID" value="CEG40649.1"/>
    <property type="molecule type" value="Genomic_DNA"/>
</dbReference>
<dbReference type="AlphaFoldDB" id="A0A0P1AI30"/>
<sequence length="264" mass="29355">MPGTEAVPTIVPAPLQKRAPPPPPPTSTSASEPTSVPEPISEPELKQHRDVESTHAEPVHAATGRPPKKRKHRGLMRAIGGFFRRNCSDADSDTRPHDSESSQRRTSRWSHSHRQSMPEAPSTVVVQEILETTRSQNAAENEPLTKSPHTEEPPVKKVKKDKPKKAKNTPSPTEQSPTETSEMLSATLVDELGVELQRVSFLFFGGSDVDCTFQPELRPSELDDLHENDIRPSLQAKMPLFLPPPLPKNVRRSSILPDPEEYEF</sequence>
<accession>A0A0P1AI30</accession>
<proteinExistence type="predicted"/>
<dbReference type="OrthoDB" id="167850at2759"/>
<protein>
    <submittedName>
        <fullName evidence="2">Uncharacterized protein</fullName>
    </submittedName>
</protein>
<feature type="compositionally biased region" description="Basic residues" evidence="1">
    <location>
        <begin position="156"/>
        <end position="167"/>
    </location>
</feature>
<feature type="compositionally biased region" description="Basic residues" evidence="1">
    <location>
        <begin position="105"/>
        <end position="114"/>
    </location>
</feature>